<protein>
    <submittedName>
        <fullName evidence="3">Uncharacterized protein</fullName>
    </submittedName>
</protein>
<dbReference type="GO" id="GO:0006355">
    <property type="term" value="P:regulation of DNA-templated transcription"/>
    <property type="evidence" value="ECO:0007669"/>
    <property type="project" value="InterPro"/>
</dbReference>
<comment type="caution">
    <text evidence="3">The sequence shown here is derived from an EMBL/GenBank/DDBJ whole genome shotgun (WGS) entry which is preliminary data.</text>
</comment>
<dbReference type="Proteomes" id="UP001415857">
    <property type="component" value="Unassembled WGS sequence"/>
</dbReference>
<dbReference type="InterPro" id="IPR007015">
    <property type="entry name" value="DNA_pol_V/MYBBP1A"/>
</dbReference>
<gene>
    <name evidence="3" type="ORF">L1049_015614</name>
</gene>
<sequence>MAEGGLLLEAEKDDDSNNCTPSLRNAVCRLICGVSSLKRLLFMALQGARDCLLGCLFAYGALAPSGRLTEMWISNKNTPYNRELTSLLITIAAKKQYLQESAVSYFGCG</sequence>
<evidence type="ECO:0000313" key="4">
    <source>
        <dbReference type="Proteomes" id="UP001415857"/>
    </source>
</evidence>
<evidence type="ECO:0000256" key="2">
    <source>
        <dbReference type="ARBA" id="ARBA00023242"/>
    </source>
</evidence>
<evidence type="ECO:0000256" key="1">
    <source>
        <dbReference type="ARBA" id="ARBA00004123"/>
    </source>
</evidence>
<dbReference type="EMBL" id="JBBPBK010000004">
    <property type="protein sequence ID" value="KAK9287202.1"/>
    <property type="molecule type" value="Genomic_DNA"/>
</dbReference>
<organism evidence="3 4">
    <name type="scientific">Liquidambar formosana</name>
    <name type="common">Formosan gum</name>
    <dbReference type="NCBI Taxonomy" id="63359"/>
    <lineage>
        <taxon>Eukaryota</taxon>
        <taxon>Viridiplantae</taxon>
        <taxon>Streptophyta</taxon>
        <taxon>Embryophyta</taxon>
        <taxon>Tracheophyta</taxon>
        <taxon>Spermatophyta</taxon>
        <taxon>Magnoliopsida</taxon>
        <taxon>eudicotyledons</taxon>
        <taxon>Gunneridae</taxon>
        <taxon>Pentapetalae</taxon>
        <taxon>Saxifragales</taxon>
        <taxon>Altingiaceae</taxon>
        <taxon>Liquidambar</taxon>
    </lineage>
</organism>
<dbReference type="AlphaFoldDB" id="A0AAP0RYC9"/>
<keyword evidence="2" id="KW-0539">Nucleus</keyword>
<reference evidence="3 4" key="1">
    <citation type="journal article" date="2024" name="Plant J.">
        <title>Genome sequences and population genomics reveal climatic adaptation and genomic divergence between two closely related sweetgum species.</title>
        <authorList>
            <person name="Xu W.Q."/>
            <person name="Ren C.Q."/>
            <person name="Zhang X.Y."/>
            <person name="Comes H.P."/>
            <person name="Liu X.H."/>
            <person name="Li Y.G."/>
            <person name="Kettle C.J."/>
            <person name="Jalonen R."/>
            <person name="Gaisberger H."/>
            <person name="Ma Y.Z."/>
            <person name="Qiu Y.X."/>
        </authorList>
    </citation>
    <scope>NUCLEOTIDE SEQUENCE [LARGE SCALE GENOMIC DNA]</scope>
    <source>
        <strain evidence="3">Hangzhou</strain>
    </source>
</reference>
<evidence type="ECO:0000313" key="3">
    <source>
        <dbReference type="EMBL" id="KAK9287202.1"/>
    </source>
</evidence>
<proteinExistence type="predicted"/>
<dbReference type="GO" id="GO:0003677">
    <property type="term" value="F:DNA binding"/>
    <property type="evidence" value="ECO:0007669"/>
    <property type="project" value="InterPro"/>
</dbReference>
<accession>A0AAP0RYC9</accession>
<dbReference type="PANTHER" id="PTHR13213">
    <property type="entry name" value="MYB-BINDING PROTEIN 1A FAMILY MEMBER"/>
    <property type="match status" value="1"/>
</dbReference>
<dbReference type="PANTHER" id="PTHR13213:SF2">
    <property type="entry name" value="MYB-BINDING PROTEIN 1A"/>
    <property type="match status" value="1"/>
</dbReference>
<dbReference type="GO" id="GO:0005730">
    <property type="term" value="C:nucleolus"/>
    <property type="evidence" value="ECO:0007669"/>
    <property type="project" value="InterPro"/>
</dbReference>
<name>A0AAP0RYC9_LIQFO</name>
<keyword evidence="4" id="KW-1185">Reference proteome</keyword>
<comment type="subcellular location">
    <subcellularLocation>
        <location evidence="1">Nucleus</location>
    </subcellularLocation>
</comment>